<gene>
    <name evidence="1" type="ORF">AQPE_0585</name>
</gene>
<organism evidence="1 2">
    <name type="scientific">Aquipluma nitroreducens</name>
    <dbReference type="NCBI Taxonomy" id="2010828"/>
    <lineage>
        <taxon>Bacteria</taxon>
        <taxon>Pseudomonadati</taxon>
        <taxon>Bacteroidota</taxon>
        <taxon>Bacteroidia</taxon>
        <taxon>Marinilabiliales</taxon>
        <taxon>Prolixibacteraceae</taxon>
        <taxon>Aquipluma</taxon>
    </lineage>
</organism>
<protein>
    <submittedName>
        <fullName evidence="1">Uncharacterized protein</fullName>
    </submittedName>
</protein>
<keyword evidence="2" id="KW-1185">Reference proteome</keyword>
<dbReference type="RefSeq" id="WP_318349525.1">
    <property type="nucleotide sequence ID" value="NZ_AP018694.1"/>
</dbReference>
<dbReference type="KEGG" id="anf:AQPE_0585"/>
<accession>A0A5K7S4M6</accession>
<evidence type="ECO:0000313" key="2">
    <source>
        <dbReference type="Proteomes" id="UP001193389"/>
    </source>
</evidence>
<dbReference type="Proteomes" id="UP001193389">
    <property type="component" value="Chromosome"/>
</dbReference>
<name>A0A5K7S4M6_9BACT</name>
<dbReference type="AlphaFoldDB" id="A0A5K7S4M6"/>
<reference evidence="1" key="1">
    <citation type="journal article" date="2020" name="Int. J. Syst. Evol. Microbiol.">
        <title>Aquipluma nitroreducens gen. nov. sp. nov., a novel facultatively anaerobic bacterium isolated from a freshwater lake.</title>
        <authorList>
            <person name="Watanabe M."/>
            <person name="Kojima H."/>
            <person name="Fukui M."/>
        </authorList>
    </citation>
    <scope>NUCLEOTIDE SEQUENCE</scope>
    <source>
        <strain evidence="1">MeG22</strain>
    </source>
</reference>
<sequence length="41" mass="4522">MKKLIFPIILVVVLVLASEMINPQIIPYLAMGLLTAILLKS</sequence>
<evidence type="ECO:0000313" key="1">
    <source>
        <dbReference type="EMBL" id="BBE16447.1"/>
    </source>
</evidence>
<dbReference type="EMBL" id="AP018694">
    <property type="protein sequence ID" value="BBE16447.1"/>
    <property type="molecule type" value="Genomic_DNA"/>
</dbReference>
<proteinExistence type="predicted"/>